<dbReference type="Proteomes" id="UP000256373">
    <property type="component" value="Unassembled WGS sequence"/>
</dbReference>
<name>A0A3D8Y6I6_9BACT</name>
<comment type="caution">
    <text evidence="2">The sequence shown here is derived from an EMBL/GenBank/DDBJ whole genome shotgun (WGS) entry which is preliminary data.</text>
</comment>
<keyword evidence="3" id="KW-1185">Reference proteome</keyword>
<feature type="domain" description="Ricin B lectin" evidence="1">
    <location>
        <begin position="70"/>
        <end position="146"/>
    </location>
</feature>
<dbReference type="CDD" id="cd00161">
    <property type="entry name" value="beta-trefoil_Ricin-like"/>
    <property type="match status" value="1"/>
</dbReference>
<dbReference type="PROSITE" id="PS51257">
    <property type="entry name" value="PROKAR_LIPOPROTEIN"/>
    <property type="match status" value="1"/>
</dbReference>
<dbReference type="Pfam" id="PF14200">
    <property type="entry name" value="RicinB_lectin_2"/>
    <property type="match status" value="1"/>
</dbReference>
<evidence type="ECO:0000313" key="3">
    <source>
        <dbReference type="Proteomes" id="UP000256373"/>
    </source>
</evidence>
<proteinExistence type="predicted"/>
<dbReference type="OrthoDB" id="2285436at2"/>
<dbReference type="Gene3D" id="2.80.10.50">
    <property type="match status" value="1"/>
</dbReference>
<organism evidence="2 3">
    <name type="scientific">Dyadobacter luteus</name>
    <dbReference type="NCBI Taxonomy" id="2259619"/>
    <lineage>
        <taxon>Bacteria</taxon>
        <taxon>Pseudomonadati</taxon>
        <taxon>Bacteroidota</taxon>
        <taxon>Cytophagia</taxon>
        <taxon>Cytophagales</taxon>
        <taxon>Spirosomataceae</taxon>
        <taxon>Dyadobacter</taxon>
    </lineage>
</organism>
<dbReference type="InterPro" id="IPR000772">
    <property type="entry name" value="Ricin_B_lectin"/>
</dbReference>
<dbReference type="RefSeq" id="WP_115833015.1">
    <property type="nucleotide sequence ID" value="NZ_QNUL01000022.1"/>
</dbReference>
<dbReference type="InterPro" id="IPR035992">
    <property type="entry name" value="Ricin_B-like_lectins"/>
</dbReference>
<sequence>MSKGVLMAIASVAIAGCIARLTIFSSTKHMKDIYAIQNVKTGKGLRPYNAYPWNGNKIVLHDSNDWKCMTWRFIASGENTYQLQNLSTKKTFEASSQARSGINLWQQPLSSKDSQQWIFENQPDQSFLIRQKGTDLYLTISDQETDTDIIIMPFQNSETQLWRLVEQHPWR</sequence>
<dbReference type="PROSITE" id="PS50231">
    <property type="entry name" value="RICIN_B_LECTIN"/>
    <property type="match status" value="1"/>
</dbReference>
<dbReference type="AlphaFoldDB" id="A0A3D8Y6I6"/>
<protein>
    <recommendedName>
        <fullName evidence="1">Ricin B lectin domain-containing protein</fullName>
    </recommendedName>
</protein>
<reference evidence="2 3" key="1">
    <citation type="submission" date="2018-07" db="EMBL/GenBank/DDBJ databases">
        <title>Dyadobacter roseus sp. nov., isolated from rose rhizosphere soil.</title>
        <authorList>
            <person name="Chen L."/>
        </authorList>
    </citation>
    <scope>NUCLEOTIDE SEQUENCE [LARGE SCALE GENOMIC DNA]</scope>
    <source>
        <strain evidence="2 3">RS19</strain>
    </source>
</reference>
<accession>A0A3D8Y6I6</accession>
<dbReference type="SUPFAM" id="SSF50370">
    <property type="entry name" value="Ricin B-like lectins"/>
    <property type="match status" value="1"/>
</dbReference>
<dbReference type="EMBL" id="QNUL01000022">
    <property type="protein sequence ID" value="REA58199.1"/>
    <property type="molecule type" value="Genomic_DNA"/>
</dbReference>
<evidence type="ECO:0000259" key="1">
    <source>
        <dbReference type="Pfam" id="PF14200"/>
    </source>
</evidence>
<gene>
    <name evidence="2" type="ORF">DSL64_21565</name>
</gene>
<evidence type="ECO:0000313" key="2">
    <source>
        <dbReference type="EMBL" id="REA58199.1"/>
    </source>
</evidence>